<dbReference type="Proteomes" id="UP000184342">
    <property type="component" value="Unassembled WGS sequence"/>
</dbReference>
<organism evidence="5 6">
    <name type="scientific">Parasporobacterium paucivorans DSM 15970</name>
    <dbReference type="NCBI Taxonomy" id="1122934"/>
    <lineage>
        <taxon>Bacteria</taxon>
        <taxon>Bacillati</taxon>
        <taxon>Bacillota</taxon>
        <taxon>Clostridia</taxon>
        <taxon>Lachnospirales</taxon>
        <taxon>Lachnospiraceae</taxon>
        <taxon>Parasporobacterium</taxon>
    </lineage>
</organism>
<dbReference type="SMART" id="SM01208">
    <property type="entry name" value="G5"/>
    <property type="match status" value="1"/>
</dbReference>
<dbReference type="PROSITE" id="PS51109">
    <property type="entry name" value="G5"/>
    <property type="match status" value="1"/>
</dbReference>
<dbReference type="Pfam" id="PF07501">
    <property type="entry name" value="G5"/>
    <property type="match status" value="1"/>
</dbReference>
<dbReference type="Gene3D" id="2.20.230.10">
    <property type="entry name" value="Resuscitation-promoting factor rpfb"/>
    <property type="match status" value="1"/>
</dbReference>
<feature type="compositionally biased region" description="Low complexity" evidence="2">
    <location>
        <begin position="487"/>
        <end position="496"/>
    </location>
</feature>
<evidence type="ECO:0000256" key="1">
    <source>
        <dbReference type="ARBA" id="ARBA00022729"/>
    </source>
</evidence>
<dbReference type="PANTHER" id="PTHR35788">
    <property type="entry name" value="EXPORTED PROTEIN-RELATED"/>
    <property type="match status" value="1"/>
</dbReference>
<dbReference type="InterPro" id="IPR022029">
    <property type="entry name" value="YoaR-like_PG-bd"/>
</dbReference>
<evidence type="ECO:0000256" key="2">
    <source>
        <dbReference type="SAM" id="MobiDB-lite"/>
    </source>
</evidence>
<feature type="chain" id="PRO_5012883938" evidence="3">
    <location>
        <begin position="25"/>
        <end position="496"/>
    </location>
</feature>
<dbReference type="EMBL" id="FQYT01000005">
    <property type="protein sequence ID" value="SHI64727.1"/>
    <property type="molecule type" value="Genomic_DNA"/>
</dbReference>
<feature type="region of interest" description="Disordered" evidence="2">
    <location>
        <begin position="461"/>
        <end position="496"/>
    </location>
</feature>
<dbReference type="InterPro" id="IPR052913">
    <property type="entry name" value="Glycopeptide_resist_protein"/>
</dbReference>
<dbReference type="AlphaFoldDB" id="A0A1M6CUM3"/>
<evidence type="ECO:0000259" key="4">
    <source>
        <dbReference type="PROSITE" id="PS51109"/>
    </source>
</evidence>
<reference evidence="5 6" key="1">
    <citation type="submission" date="2016-11" db="EMBL/GenBank/DDBJ databases">
        <authorList>
            <person name="Jaros S."/>
            <person name="Januszkiewicz K."/>
            <person name="Wedrychowicz H."/>
        </authorList>
    </citation>
    <scope>NUCLEOTIDE SEQUENCE [LARGE SCALE GENOMIC DNA]</scope>
    <source>
        <strain evidence="5 6">DSM 15970</strain>
    </source>
</reference>
<evidence type="ECO:0000256" key="3">
    <source>
        <dbReference type="SAM" id="SignalP"/>
    </source>
</evidence>
<sequence length="496" mass="52597">MRKRFSRIVLLFCMVLLMSIPVLATETASEETSVTQDLGGVVAPTVVNKGVSMDGMDLGGLSKEELQTAVDTYVNGVLGKTVAVKIGENETTATLQSLGYVWSNPEVVAEVLATGNTGNIIKRFKDKKDLEKTGKVFEAQFAVDEGTLAAMMASYGTQYNVAHMNPGIVKEGSGFRVVGNAATGVTLDQAASAELTRKFLTEKQYNENTGLVLVVNADAATASLEACERVGDMLGSYTTSFSVSAWARNQNIKNAARLINATVVYPGETFSANAAMSPFTTGNGYYPAGSYENGRVVDSIGGGVCQVSTTLYNAVLRAELEVVERSNHSMSVGYVPLAADAAIAGTWKDLKFRNNTDTPIYIEAIFSASGSLTFNLYGYETRDPARTIQFISETISVTPYGEAITEDPSKPVGYRAVTASGHTGYVAKLWKYVYLNGVQQSVEQVNKSSYSASPALVTVGTGAAAPAPEATTPAPETTTPAPPPETTTPETTTPEI</sequence>
<dbReference type="Pfam" id="PF12229">
    <property type="entry name" value="PG_binding_4"/>
    <property type="match status" value="1"/>
</dbReference>
<gene>
    <name evidence="5" type="ORF">SAMN02745691_00595</name>
</gene>
<dbReference type="InterPro" id="IPR007391">
    <property type="entry name" value="Vancomycin_resist_VanW"/>
</dbReference>
<evidence type="ECO:0000313" key="6">
    <source>
        <dbReference type="Proteomes" id="UP000184342"/>
    </source>
</evidence>
<accession>A0A1M6CUM3</accession>
<feature type="signal peptide" evidence="3">
    <location>
        <begin position="1"/>
        <end position="24"/>
    </location>
</feature>
<dbReference type="PANTHER" id="PTHR35788:SF1">
    <property type="entry name" value="EXPORTED PROTEIN"/>
    <property type="match status" value="1"/>
</dbReference>
<dbReference type="RefSeq" id="WP_073992871.1">
    <property type="nucleotide sequence ID" value="NZ_FQYT01000005.1"/>
</dbReference>
<name>A0A1M6CUM3_9FIRM</name>
<dbReference type="InterPro" id="IPR011098">
    <property type="entry name" value="G5_dom"/>
</dbReference>
<protein>
    <submittedName>
        <fullName evidence="5">Vancomycin resistance protein YoaR, contains peptidoglycan-binding and VanW domains</fullName>
    </submittedName>
</protein>
<dbReference type="Pfam" id="PF04294">
    <property type="entry name" value="VanW"/>
    <property type="match status" value="1"/>
</dbReference>
<keyword evidence="1 3" id="KW-0732">Signal</keyword>
<feature type="compositionally biased region" description="Low complexity" evidence="2">
    <location>
        <begin position="463"/>
        <end position="479"/>
    </location>
</feature>
<dbReference type="OrthoDB" id="9797191at2"/>
<proteinExistence type="predicted"/>
<evidence type="ECO:0000313" key="5">
    <source>
        <dbReference type="EMBL" id="SHI64727.1"/>
    </source>
</evidence>
<keyword evidence="6" id="KW-1185">Reference proteome</keyword>
<feature type="domain" description="G5" evidence="4">
    <location>
        <begin position="384"/>
        <end position="463"/>
    </location>
</feature>
<dbReference type="STRING" id="1122934.SAMN02745691_00595"/>